<evidence type="ECO:0000313" key="9">
    <source>
        <dbReference type="Proteomes" id="UP001632038"/>
    </source>
</evidence>
<evidence type="ECO:0000256" key="6">
    <source>
        <dbReference type="SAM" id="MobiDB-lite"/>
    </source>
</evidence>
<evidence type="ECO:0000256" key="5">
    <source>
        <dbReference type="ARBA" id="ARBA00023242"/>
    </source>
</evidence>
<feature type="compositionally biased region" description="Polar residues" evidence="6">
    <location>
        <begin position="50"/>
        <end position="63"/>
    </location>
</feature>
<comment type="caution">
    <text evidence="8">The sequence shown here is derived from an EMBL/GenBank/DDBJ whole genome shotgun (WGS) entry which is preliminary data.</text>
</comment>
<evidence type="ECO:0000313" key="8">
    <source>
        <dbReference type="EMBL" id="KAL3617975.1"/>
    </source>
</evidence>
<dbReference type="GO" id="GO:0003677">
    <property type="term" value="F:DNA binding"/>
    <property type="evidence" value="ECO:0007669"/>
    <property type="project" value="UniProtKB-KW"/>
</dbReference>
<feature type="region of interest" description="Disordered" evidence="6">
    <location>
        <begin position="221"/>
        <end position="260"/>
    </location>
</feature>
<keyword evidence="3" id="KW-0238">DNA-binding</keyword>
<keyword evidence="4" id="KW-0804">Transcription</keyword>
<dbReference type="Proteomes" id="UP001632038">
    <property type="component" value="Unassembled WGS sequence"/>
</dbReference>
<reference evidence="9" key="1">
    <citation type="journal article" date="2024" name="IScience">
        <title>Strigolactones Initiate the Formation of Haustorium-like Structures in Castilleja.</title>
        <authorList>
            <person name="Buerger M."/>
            <person name="Peterson D."/>
            <person name="Chory J."/>
        </authorList>
    </citation>
    <scope>NUCLEOTIDE SEQUENCE [LARGE SCALE GENOMIC DNA]</scope>
</reference>
<organism evidence="8 9">
    <name type="scientific">Castilleja foliolosa</name>
    <dbReference type="NCBI Taxonomy" id="1961234"/>
    <lineage>
        <taxon>Eukaryota</taxon>
        <taxon>Viridiplantae</taxon>
        <taxon>Streptophyta</taxon>
        <taxon>Embryophyta</taxon>
        <taxon>Tracheophyta</taxon>
        <taxon>Spermatophyta</taxon>
        <taxon>Magnoliopsida</taxon>
        <taxon>eudicotyledons</taxon>
        <taxon>Gunneridae</taxon>
        <taxon>Pentapetalae</taxon>
        <taxon>asterids</taxon>
        <taxon>lamiids</taxon>
        <taxon>Lamiales</taxon>
        <taxon>Orobanchaceae</taxon>
        <taxon>Pedicularideae</taxon>
        <taxon>Castillejinae</taxon>
        <taxon>Castilleja</taxon>
    </lineage>
</organism>
<evidence type="ECO:0000256" key="4">
    <source>
        <dbReference type="ARBA" id="ARBA00023163"/>
    </source>
</evidence>
<evidence type="ECO:0000256" key="3">
    <source>
        <dbReference type="ARBA" id="ARBA00023125"/>
    </source>
</evidence>
<feature type="region of interest" description="Disordered" evidence="6">
    <location>
        <begin position="1"/>
        <end position="95"/>
    </location>
</feature>
<evidence type="ECO:0000256" key="1">
    <source>
        <dbReference type="ARBA" id="ARBA00004123"/>
    </source>
</evidence>
<dbReference type="EMBL" id="JAVIJP010000081">
    <property type="protein sequence ID" value="KAL3617975.1"/>
    <property type="molecule type" value="Genomic_DNA"/>
</dbReference>
<dbReference type="PANTHER" id="PTHR31072">
    <property type="entry name" value="TRANSCRIPTION FACTOR TCP4-RELATED"/>
    <property type="match status" value="1"/>
</dbReference>
<feature type="domain" description="TCP" evidence="7">
    <location>
        <begin position="85"/>
        <end position="139"/>
    </location>
</feature>
<protein>
    <recommendedName>
        <fullName evidence="7">TCP domain-containing protein</fullName>
    </recommendedName>
</protein>
<dbReference type="GO" id="GO:0005634">
    <property type="term" value="C:nucleus"/>
    <property type="evidence" value="ECO:0007669"/>
    <property type="project" value="UniProtKB-SubCell"/>
</dbReference>
<comment type="subcellular location">
    <subcellularLocation>
        <location evidence="1">Nucleus</location>
    </subcellularLocation>
</comment>
<dbReference type="PROSITE" id="PS51369">
    <property type="entry name" value="TCP"/>
    <property type="match status" value="1"/>
</dbReference>
<keyword evidence="5" id="KW-0539">Nucleus</keyword>
<keyword evidence="9" id="KW-1185">Reference proteome</keyword>
<proteinExistence type="predicted"/>
<accession>A0ABD3BKM3</accession>
<dbReference type="Pfam" id="PF03634">
    <property type="entry name" value="TCP"/>
    <property type="match status" value="1"/>
</dbReference>
<feature type="compositionally biased region" description="Basic and acidic residues" evidence="6">
    <location>
        <begin position="400"/>
        <end position="412"/>
    </location>
</feature>
<feature type="region of interest" description="Disordered" evidence="6">
    <location>
        <begin position="386"/>
        <end position="412"/>
    </location>
</feature>
<feature type="compositionally biased region" description="Basic and acidic residues" evidence="6">
    <location>
        <begin position="84"/>
        <end position="95"/>
    </location>
</feature>
<evidence type="ECO:0000259" key="7">
    <source>
        <dbReference type="PROSITE" id="PS51369"/>
    </source>
</evidence>
<feature type="compositionally biased region" description="Low complexity" evidence="6">
    <location>
        <begin position="223"/>
        <end position="233"/>
    </location>
</feature>
<keyword evidence="2" id="KW-0805">Transcription regulation</keyword>
<dbReference type="InterPro" id="IPR005333">
    <property type="entry name" value="Transcription_factor_TCP"/>
</dbReference>
<dbReference type="PANTHER" id="PTHR31072:SF218">
    <property type="entry name" value="TRANSCRIPTION FACTOR TCP11-RELATED"/>
    <property type="match status" value="1"/>
</dbReference>
<name>A0ABD3BKM3_9LAMI</name>
<dbReference type="AlphaFoldDB" id="A0ABD3BKM3"/>
<sequence>MEGGDEHNLHHHHHHGRPNFPFQLLEKKDDESTSSTAYPSLAISTDIVPNPSNTTTHRSTASDLQIIAASSIEPSKKPPPKRTSTKDRHTKVDGRGRRIRMPALCAARVFQLTRELGHKSDGETIEWLLQQAEPAVIAATGTGTIPANFTSLNISLRSSGSSMSVPSQLRSNYFNPNYGLPPRRGLFPGIGMSSESPPGTLLNFQTANLNPNFMQSKQEMRENNNNNNNNNNNSLGLNDQTDEGLGRKRRAEQELSPPQIHHQIGSYLLQSSTGAMPANHSSTPANFWMVANSNNNQFMAAAAAGGGGSDPIWTFPSVNINNSSAAAAAALYRGTMSSGLHFMNFPAPVALLPSQQLGGGGGGINGMGEGQLGIFAGLNPYRTGGAGVSDSQASGSHGGGGDDRHDAASHHS</sequence>
<gene>
    <name evidence="8" type="ORF">CASFOL_038296</name>
</gene>
<evidence type="ECO:0000256" key="2">
    <source>
        <dbReference type="ARBA" id="ARBA00023015"/>
    </source>
</evidence>
<dbReference type="InterPro" id="IPR017887">
    <property type="entry name" value="TF_TCP_subgr"/>
</dbReference>